<accession>A0AAW5Q6D6</accession>
<dbReference type="PANTHER" id="PTHR34075:SF5">
    <property type="entry name" value="BLR3430 PROTEIN"/>
    <property type="match status" value="1"/>
</dbReference>
<protein>
    <recommendedName>
        <fullName evidence="3">DUF35 domain-containing protein</fullName>
    </recommendedName>
</protein>
<organism evidence="1 2">
    <name type="scientific">Dietzia cinnamea</name>
    <dbReference type="NCBI Taxonomy" id="321318"/>
    <lineage>
        <taxon>Bacteria</taxon>
        <taxon>Bacillati</taxon>
        <taxon>Actinomycetota</taxon>
        <taxon>Actinomycetes</taxon>
        <taxon>Mycobacteriales</taxon>
        <taxon>Dietziaceae</taxon>
        <taxon>Dietzia</taxon>
    </lineage>
</organism>
<evidence type="ECO:0000313" key="1">
    <source>
        <dbReference type="EMBL" id="MCT2117708.1"/>
    </source>
</evidence>
<dbReference type="EMBL" id="JALXTC010000030">
    <property type="protein sequence ID" value="MCT2117708.1"/>
    <property type="molecule type" value="Genomic_DNA"/>
</dbReference>
<reference evidence="1" key="1">
    <citation type="submission" date="2022-04" db="EMBL/GenBank/DDBJ databases">
        <title>Human microbiome associated bacterial genomes.</title>
        <authorList>
            <person name="Sandstrom S."/>
            <person name="Salamzade R."/>
            <person name="Kalan L.R."/>
        </authorList>
    </citation>
    <scope>NUCLEOTIDE SEQUENCE</scope>
    <source>
        <strain evidence="1">P3-SID1762</strain>
    </source>
</reference>
<dbReference type="PANTHER" id="PTHR34075">
    <property type="entry name" value="BLR3430 PROTEIN"/>
    <property type="match status" value="1"/>
</dbReference>
<dbReference type="RefSeq" id="WP_259852039.1">
    <property type="nucleotide sequence ID" value="NZ_JALXRO010000035.1"/>
</dbReference>
<dbReference type="SUPFAM" id="SSF50249">
    <property type="entry name" value="Nucleic acid-binding proteins"/>
    <property type="match status" value="1"/>
</dbReference>
<sequence>MTPTKLIREGLFRSDPDGPTLLAGHCARCRRTAFPTTERCLECGHVGVDLVELGAEGKLLCATVVHMPNGPYTPGHSVGYVVMPHGIRVFSQIGGSGEALPPGTPMRLEIVPLWREDDHEVLGYRFIQSTNKEGSDA</sequence>
<dbReference type="Proteomes" id="UP001206890">
    <property type="component" value="Unassembled WGS sequence"/>
</dbReference>
<proteinExistence type="predicted"/>
<dbReference type="AlphaFoldDB" id="A0AAW5Q6D6"/>
<dbReference type="InterPro" id="IPR052513">
    <property type="entry name" value="Thioester_dehydratase-like"/>
</dbReference>
<evidence type="ECO:0000313" key="2">
    <source>
        <dbReference type="Proteomes" id="UP001206890"/>
    </source>
</evidence>
<name>A0AAW5Q6D6_9ACTN</name>
<dbReference type="InterPro" id="IPR012340">
    <property type="entry name" value="NA-bd_OB-fold"/>
</dbReference>
<gene>
    <name evidence="1" type="ORF">M3D93_08050</name>
</gene>
<comment type="caution">
    <text evidence="1">The sequence shown here is derived from an EMBL/GenBank/DDBJ whole genome shotgun (WGS) entry which is preliminary data.</text>
</comment>
<evidence type="ECO:0008006" key="3">
    <source>
        <dbReference type="Google" id="ProtNLM"/>
    </source>
</evidence>